<evidence type="ECO:0000259" key="5">
    <source>
        <dbReference type="Pfam" id="PF01755"/>
    </source>
</evidence>
<evidence type="ECO:0000313" key="7">
    <source>
        <dbReference type="Proteomes" id="UP001158576"/>
    </source>
</evidence>
<feature type="signal peptide" evidence="4">
    <location>
        <begin position="1"/>
        <end position="19"/>
    </location>
</feature>
<evidence type="ECO:0000256" key="4">
    <source>
        <dbReference type="SAM" id="SignalP"/>
    </source>
</evidence>
<keyword evidence="3" id="KW-0808">Transferase</keyword>
<feature type="domain" description="Glycosyl transferase family 25" evidence="5">
    <location>
        <begin position="335"/>
        <end position="513"/>
    </location>
</feature>
<comment type="similarity">
    <text evidence="1">Belongs to the glycosyltransferase 25 family.</text>
</comment>
<evidence type="ECO:0000256" key="2">
    <source>
        <dbReference type="ARBA" id="ARBA00022676"/>
    </source>
</evidence>
<dbReference type="InterPro" id="IPR002654">
    <property type="entry name" value="Glyco_trans_25"/>
</dbReference>
<dbReference type="CDD" id="cd00761">
    <property type="entry name" value="Glyco_tranf_GTA_type"/>
    <property type="match status" value="1"/>
</dbReference>
<dbReference type="Gene3D" id="3.90.550.10">
    <property type="entry name" value="Spore Coat Polysaccharide Biosynthesis Protein SpsA, Chain A"/>
    <property type="match status" value="1"/>
</dbReference>
<organism evidence="6 7">
    <name type="scientific">Oikopleura dioica</name>
    <name type="common">Tunicate</name>
    <dbReference type="NCBI Taxonomy" id="34765"/>
    <lineage>
        <taxon>Eukaryota</taxon>
        <taxon>Metazoa</taxon>
        <taxon>Chordata</taxon>
        <taxon>Tunicata</taxon>
        <taxon>Appendicularia</taxon>
        <taxon>Copelata</taxon>
        <taxon>Oikopleuridae</taxon>
        <taxon>Oikopleura</taxon>
    </lineage>
</organism>
<gene>
    <name evidence="6" type="ORF">OKIOD_LOCUS2639</name>
</gene>
<reference evidence="6 7" key="1">
    <citation type="submission" date="2021-04" db="EMBL/GenBank/DDBJ databases">
        <authorList>
            <person name="Bliznina A."/>
        </authorList>
    </citation>
    <scope>NUCLEOTIDE SEQUENCE [LARGE SCALE GENOMIC DNA]</scope>
</reference>
<evidence type="ECO:0000313" key="6">
    <source>
        <dbReference type="EMBL" id="CAG5086001.1"/>
    </source>
</evidence>
<dbReference type="InterPro" id="IPR029044">
    <property type="entry name" value="Nucleotide-diphossugar_trans"/>
</dbReference>
<dbReference type="InterPro" id="IPR050757">
    <property type="entry name" value="Collagen_mod_GT25"/>
</dbReference>
<protein>
    <submittedName>
        <fullName evidence="6">Oidioi.mRNA.OKI2018_I69.PAR.g11081.t1.cds</fullName>
    </submittedName>
</protein>
<feature type="chain" id="PRO_5046687205" evidence="4">
    <location>
        <begin position="20"/>
        <end position="582"/>
    </location>
</feature>
<dbReference type="EMBL" id="OU015568">
    <property type="protein sequence ID" value="CAG5086001.1"/>
    <property type="molecule type" value="Genomic_DNA"/>
</dbReference>
<keyword evidence="4" id="KW-0732">Signal</keyword>
<keyword evidence="2" id="KW-0328">Glycosyltransferase</keyword>
<keyword evidence="7" id="KW-1185">Reference proteome</keyword>
<dbReference type="CDD" id="cd06532">
    <property type="entry name" value="Glyco_transf_25"/>
    <property type="match status" value="1"/>
</dbReference>
<evidence type="ECO:0000256" key="1">
    <source>
        <dbReference type="ARBA" id="ARBA00006721"/>
    </source>
</evidence>
<evidence type="ECO:0000256" key="3">
    <source>
        <dbReference type="ARBA" id="ARBA00022679"/>
    </source>
</evidence>
<dbReference type="Pfam" id="PF01755">
    <property type="entry name" value="Glyco_transf_25"/>
    <property type="match status" value="1"/>
</dbReference>
<name>A0ABN7RTV1_OIKDI</name>
<dbReference type="SUPFAM" id="SSF53448">
    <property type="entry name" value="Nucleotide-diphospho-sugar transferases"/>
    <property type="match status" value="1"/>
</dbReference>
<dbReference type="PANTHER" id="PTHR10730:SF53">
    <property type="entry name" value="GLYCOSYLTRANSFERASE 25 FAMILY MEMBER"/>
    <property type="match status" value="1"/>
</dbReference>
<dbReference type="PANTHER" id="PTHR10730">
    <property type="entry name" value="PROCOLLAGEN-LYSINE,2-OXOGLUTARATE 5-DIOXYGENASE/GLYCOSYLTRANSFERASE 25 FAMILY MEMBER"/>
    <property type="match status" value="1"/>
</dbReference>
<sequence>MLLTKLITLAVAGVLQVHGQSEWDGEAEFIPPSILIPVFVRNKEHALPYFFGGLERQNYPKSRIRLWFVTDHNADNSLEVIKAWKEAWEMEYMDIKIEIRDPRKGHWNDAQTELSWSPNRYDHILKLRQQALNHARNMLVDYLFMIDADNILVQPSLLRKLVLRDKPIVGPMLETGVPFSNFWSNQNTETGYYERGNDYYDIRYYEQEFLNVHKVPMLHSCYLIDMNRRKSQLIQYWPRIGKYSDELPYWPMDDIIYFTGMAKLNKIDLWVDNTMAAGWFPYPVQSGELPDEVAMFNHMLMEMNTLPPVGWDMIPQASAATPPVWPVQTKHGLSEIFVINLERRVDRKERMDFCMRIQGIKYTLVPAVDGKALTQEDIDNLGIRQLPGFSDPHKPRTITRGEVGCFLSHFYLWQKMEPGEIYLVLEDDVRFGPDFVVDLRRVLREAKTIEKWDLIYVGRKRGPGADNDVEVMVTENISNVTYSFWTLGYIITGEAAQVLVDEKPLEKLIPVDEYLPIMYGAHKIDSYTKAFKNKNLKAFSANPVLVQPTHYTGQENYFTDTEPSTDDDILQYENLNDAKEEL</sequence>
<accession>A0ABN7RTV1</accession>
<proteinExistence type="inferred from homology"/>
<dbReference type="Proteomes" id="UP001158576">
    <property type="component" value="Chromosome PAR"/>
</dbReference>